<keyword evidence="3 5" id="KW-1133">Transmembrane helix</keyword>
<keyword evidence="2 5" id="KW-0812">Transmembrane</keyword>
<feature type="transmembrane region" description="Helical" evidence="5">
    <location>
        <begin position="172"/>
        <end position="194"/>
    </location>
</feature>
<dbReference type="PANTHER" id="PTHR37422">
    <property type="entry name" value="TEICHURONIC ACID BIOSYNTHESIS PROTEIN TUAE"/>
    <property type="match status" value="1"/>
</dbReference>
<evidence type="ECO:0000256" key="1">
    <source>
        <dbReference type="ARBA" id="ARBA00004141"/>
    </source>
</evidence>
<dbReference type="InterPro" id="IPR051533">
    <property type="entry name" value="WaaL-like"/>
</dbReference>
<feature type="transmembrane region" description="Helical" evidence="5">
    <location>
        <begin position="223"/>
        <end position="240"/>
    </location>
</feature>
<protein>
    <submittedName>
        <fullName evidence="7">O-antigen polymerase</fullName>
    </submittedName>
</protein>
<feature type="transmembrane region" description="Helical" evidence="5">
    <location>
        <begin position="445"/>
        <end position="467"/>
    </location>
</feature>
<dbReference type="STRING" id="383372.Rcas_4268"/>
<reference evidence="7 8" key="1">
    <citation type="submission" date="2007-08" db="EMBL/GenBank/DDBJ databases">
        <title>Complete sequence of Roseiflexus castenholzii DSM 13941.</title>
        <authorList>
            <consortium name="US DOE Joint Genome Institute"/>
            <person name="Copeland A."/>
            <person name="Lucas S."/>
            <person name="Lapidus A."/>
            <person name="Barry K."/>
            <person name="Glavina del Rio T."/>
            <person name="Dalin E."/>
            <person name="Tice H."/>
            <person name="Pitluck S."/>
            <person name="Thompson L.S."/>
            <person name="Brettin T."/>
            <person name="Bruce D."/>
            <person name="Detter J.C."/>
            <person name="Han C."/>
            <person name="Tapia R."/>
            <person name="Schmutz J."/>
            <person name="Larimer F."/>
            <person name="Land M."/>
            <person name="Hauser L."/>
            <person name="Kyrpides N."/>
            <person name="Mikhailova N."/>
            <person name="Bryant D.A."/>
            <person name="Hanada S."/>
            <person name="Tsukatani Y."/>
            <person name="Richardson P."/>
        </authorList>
    </citation>
    <scope>NUCLEOTIDE SEQUENCE [LARGE SCALE GENOMIC DNA]</scope>
    <source>
        <strain evidence="8">DSM 13941 / HLO8</strain>
    </source>
</reference>
<feature type="domain" description="O-antigen ligase-related" evidence="6">
    <location>
        <begin position="271"/>
        <end position="425"/>
    </location>
</feature>
<feature type="transmembrane region" description="Helical" evidence="5">
    <location>
        <begin position="86"/>
        <end position="107"/>
    </location>
</feature>
<dbReference type="AlphaFoldDB" id="A7NRU9"/>
<evidence type="ECO:0000256" key="4">
    <source>
        <dbReference type="ARBA" id="ARBA00023136"/>
    </source>
</evidence>
<evidence type="ECO:0000313" key="7">
    <source>
        <dbReference type="EMBL" id="ABU60295.1"/>
    </source>
</evidence>
<evidence type="ECO:0000256" key="5">
    <source>
        <dbReference type="SAM" id="Phobius"/>
    </source>
</evidence>
<feature type="transmembrane region" description="Helical" evidence="5">
    <location>
        <begin position="48"/>
        <end position="74"/>
    </location>
</feature>
<dbReference type="EMBL" id="CP000804">
    <property type="protein sequence ID" value="ABU60295.1"/>
    <property type="molecule type" value="Genomic_DNA"/>
</dbReference>
<feature type="transmembrane region" description="Helical" evidence="5">
    <location>
        <begin position="20"/>
        <end position="41"/>
    </location>
</feature>
<feature type="transmembrane region" description="Helical" evidence="5">
    <location>
        <begin position="473"/>
        <end position="493"/>
    </location>
</feature>
<keyword evidence="4 5" id="KW-0472">Membrane</keyword>
<dbReference type="Proteomes" id="UP000000263">
    <property type="component" value="Chromosome"/>
</dbReference>
<keyword evidence="8" id="KW-1185">Reference proteome</keyword>
<comment type="subcellular location">
    <subcellularLocation>
        <location evidence="1">Membrane</location>
        <topology evidence="1">Multi-pass membrane protein</topology>
    </subcellularLocation>
</comment>
<dbReference type="KEGG" id="rca:Rcas_4268"/>
<dbReference type="PANTHER" id="PTHR37422:SF13">
    <property type="entry name" value="LIPOPOLYSACCHARIDE BIOSYNTHESIS PROTEIN PA4999-RELATED"/>
    <property type="match status" value="1"/>
</dbReference>
<name>A7NRU9_ROSCS</name>
<feature type="transmembrane region" description="Helical" evidence="5">
    <location>
        <begin position="260"/>
        <end position="279"/>
    </location>
</feature>
<dbReference type="GO" id="GO:0016020">
    <property type="term" value="C:membrane"/>
    <property type="evidence" value="ECO:0007669"/>
    <property type="project" value="UniProtKB-SubCell"/>
</dbReference>
<organism evidence="7 8">
    <name type="scientific">Roseiflexus castenholzii (strain DSM 13941 / HLO8)</name>
    <dbReference type="NCBI Taxonomy" id="383372"/>
    <lineage>
        <taxon>Bacteria</taxon>
        <taxon>Bacillati</taxon>
        <taxon>Chloroflexota</taxon>
        <taxon>Chloroflexia</taxon>
        <taxon>Chloroflexales</taxon>
        <taxon>Roseiflexineae</taxon>
        <taxon>Roseiflexaceae</taxon>
        <taxon>Roseiflexus</taxon>
    </lineage>
</organism>
<accession>A7NRU9</accession>
<gene>
    <name evidence="7" type="ordered locus">Rcas_4268</name>
</gene>
<sequence>MMVRQSRSEKTRMHGLRAIAPSLRTTITLWLVAVALGILLARTPLDTLALMAGAALALILALVHPVLAVGMAALSVPVQELITLPGGLSVTQMTVLLALGGWLFHTLARAEQRMLPTDLLLLWGGVLFALLLSASVTPYSRTEALRETARWMVAAGVWMAAASTITRRWHIIYLLACLLIAPAVCAGIGIVQFATGDGPPTFRIAPDLPYVRAYGTIGQPNSFAGYLNMAWPLALALAMVTANSARQSGVRRCLAATGRWMLVVVVWGVVGVLLTALMMSFSRGAWIGAAIGVTGMALSLGRRALPALLGLVAVGVAVVLLAIVGALPEALMTRLASVWQSVAWFDAAAVTVTPENFAVVERMAHLQAGWEMFRSAPLFGVGPGNYSVAYPEFAVGGWYASRGHAHNYYLHMAAETGIIGIVAYLALLGGVIRQALRALRRTTDPILYGATVGGCGIIAAVAGHNLFENLHVLNFGIQLAVVWAVIGAIAHCTEDIQSQCAIS</sequence>
<proteinExistence type="predicted"/>
<evidence type="ECO:0000256" key="3">
    <source>
        <dbReference type="ARBA" id="ARBA00022989"/>
    </source>
</evidence>
<evidence type="ECO:0000313" key="8">
    <source>
        <dbReference type="Proteomes" id="UP000000263"/>
    </source>
</evidence>
<evidence type="ECO:0000256" key="2">
    <source>
        <dbReference type="ARBA" id="ARBA00022692"/>
    </source>
</evidence>
<dbReference type="InterPro" id="IPR007016">
    <property type="entry name" value="O-antigen_ligase-rel_domated"/>
</dbReference>
<dbReference type="Pfam" id="PF04932">
    <property type="entry name" value="Wzy_C"/>
    <property type="match status" value="1"/>
</dbReference>
<feature type="transmembrane region" description="Helical" evidence="5">
    <location>
        <begin position="408"/>
        <end position="433"/>
    </location>
</feature>
<dbReference type="HOGENOM" id="CLU_041909_0_0_0"/>
<evidence type="ECO:0000259" key="6">
    <source>
        <dbReference type="Pfam" id="PF04932"/>
    </source>
</evidence>
<feature type="transmembrane region" description="Helical" evidence="5">
    <location>
        <begin position="285"/>
        <end position="301"/>
    </location>
</feature>
<dbReference type="eggNOG" id="COG3307">
    <property type="taxonomic scope" value="Bacteria"/>
</dbReference>
<feature type="transmembrane region" description="Helical" evidence="5">
    <location>
        <begin position="119"/>
        <end position="136"/>
    </location>
</feature>
<feature type="transmembrane region" description="Helical" evidence="5">
    <location>
        <begin position="308"/>
        <end position="327"/>
    </location>
</feature>